<reference evidence="6 7" key="1">
    <citation type="submission" date="2023-11" db="EMBL/GenBank/DDBJ databases">
        <title>Analysis of the Genomes of Mucilaginibacter gossypii cycad 4 and M. sabulilitoris SNA2: microbes with the potential for plant growth promotion.</title>
        <authorList>
            <person name="Hirsch A.M."/>
            <person name="Humm E."/>
            <person name="Rubbi M."/>
            <person name="Del Vecchio G."/>
            <person name="Ha S.M."/>
            <person name="Pellegrini M."/>
            <person name="Gunsalus R.P."/>
        </authorList>
    </citation>
    <scope>NUCLEOTIDE SEQUENCE [LARGE SCALE GENOMIC DNA]</scope>
    <source>
        <strain evidence="6 7">SNA2</strain>
    </source>
</reference>
<organism evidence="6 7">
    <name type="scientific">Mucilaginibacter sabulilitoris</name>
    <dbReference type="NCBI Taxonomy" id="1173583"/>
    <lineage>
        <taxon>Bacteria</taxon>
        <taxon>Pseudomonadati</taxon>
        <taxon>Bacteroidota</taxon>
        <taxon>Sphingobacteriia</taxon>
        <taxon>Sphingobacteriales</taxon>
        <taxon>Sphingobacteriaceae</taxon>
        <taxon>Mucilaginibacter</taxon>
    </lineage>
</organism>
<dbReference type="InterPro" id="IPR000887">
    <property type="entry name" value="Aldlse_KDPG_KHG"/>
</dbReference>
<evidence type="ECO:0000256" key="3">
    <source>
        <dbReference type="ARBA" id="ARBA00011233"/>
    </source>
</evidence>
<dbReference type="Gene3D" id="3.20.20.70">
    <property type="entry name" value="Aldolase class I"/>
    <property type="match status" value="1"/>
</dbReference>
<comment type="subunit">
    <text evidence="3">Homotrimer.</text>
</comment>
<gene>
    <name evidence="6" type="ORF">SNE25_02400</name>
</gene>
<keyword evidence="7" id="KW-1185">Reference proteome</keyword>
<evidence type="ECO:0000256" key="1">
    <source>
        <dbReference type="ARBA" id="ARBA00004761"/>
    </source>
</evidence>
<dbReference type="PANTHER" id="PTHR30246:SF1">
    <property type="entry name" value="2-DEHYDRO-3-DEOXY-6-PHOSPHOGALACTONATE ALDOLASE-RELATED"/>
    <property type="match status" value="1"/>
</dbReference>
<dbReference type="Pfam" id="PF01081">
    <property type="entry name" value="Aldolase"/>
    <property type="match status" value="1"/>
</dbReference>
<evidence type="ECO:0000256" key="2">
    <source>
        <dbReference type="ARBA" id="ARBA00006906"/>
    </source>
</evidence>
<comment type="pathway">
    <text evidence="1">Carbohydrate acid metabolism.</text>
</comment>
<evidence type="ECO:0000256" key="4">
    <source>
        <dbReference type="ARBA" id="ARBA00023239"/>
    </source>
</evidence>
<evidence type="ECO:0000256" key="5">
    <source>
        <dbReference type="ARBA" id="ARBA00023277"/>
    </source>
</evidence>
<dbReference type="NCBIfam" id="TIGR01182">
    <property type="entry name" value="eda"/>
    <property type="match status" value="1"/>
</dbReference>
<name>A0ABZ0TQB1_9SPHI</name>
<accession>A0ABZ0TQB1</accession>
<dbReference type="EMBL" id="CP139558">
    <property type="protein sequence ID" value="WPU94373.1"/>
    <property type="molecule type" value="Genomic_DNA"/>
</dbReference>
<keyword evidence="4" id="KW-0456">Lyase</keyword>
<evidence type="ECO:0000313" key="6">
    <source>
        <dbReference type="EMBL" id="WPU94373.1"/>
    </source>
</evidence>
<comment type="similarity">
    <text evidence="2">Belongs to the KHG/KDPG aldolase family.</text>
</comment>
<dbReference type="RefSeq" id="WP_321563495.1">
    <property type="nucleotide sequence ID" value="NZ_CP139558.1"/>
</dbReference>
<proteinExistence type="inferred from homology"/>
<dbReference type="SUPFAM" id="SSF51569">
    <property type="entry name" value="Aldolase"/>
    <property type="match status" value="1"/>
</dbReference>
<sequence>MNNEFSMELFEASPIIGIMRNLPAEHTAIIAQNYFEAGLTNMEITMNSAGATENISMLAKTYAGKLNIGAGTVCSMHDLEKALNANAQFIVTPILNKQVIKTCVSENIPVFPGAYTPSEIYKAWHWGATMVKVFPATDLGPGYIKEVLAPLNKIKLLPTGGIGLNNFKAYLSAGAKGVGVGSSLFPADIIKNNDWAALKSLFVLFKETYINYIKTQK</sequence>
<keyword evidence="5" id="KW-0119">Carbohydrate metabolism</keyword>
<dbReference type="CDD" id="cd00452">
    <property type="entry name" value="KDPG_aldolase"/>
    <property type="match status" value="1"/>
</dbReference>
<dbReference type="InterPro" id="IPR013785">
    <property type="entry name" value="Aldolase_TIM"/>
</dbReference>
<protein>
    <submittedName>
        <fullName evidence="6">Bifunctional 4-hydroxy-2-oxoglutarate aldolase/2-dehydro-3-deoxy-phosphogluconate aldolase</fullName>
    </submittedName>
</protein>
<dbReference type="PANTHER" id="PTHR30246">
    <property type="entry name" value="2-KETO-3-DEOXY-6-PHOSPHOGLUCONATE ALDOLASE"/>
    <property type="match status" value="1"/>
</dbReference>
<evidence type="ECO:0000313" key="7">
    <source>
        <dbReference type="Proteomes" id="UP001324380"/>
    </source>
</evidence>
<dbReference type="Proteomes" id="UP001324380">
    <property type="component" value="Chromosome"/>
</dbReference>